<protein>
    <recommendedName>
        <fullName evidence="3">cysteine desulfurase</fullName>
        <ecNumber evidence="3">2.8.1.7</ecNumber>
    </recommendedName>
</protein>
<evidence type="ECO:0000259" key="11">
    <source>
        <dbReference type="Pfam" id="PF00266"/>
    </source>
</evidence>
<evidence type="ECO:0000313" key="12">
    <source>
        <dbReference type="EMBL" id="MCY4727803.1"/>
    </source>
</evidence>
<keyword evidence="8" id="KW-0411">Iron-sulfur</keyword>
<dbReference type="InterPro" id="IPR015422">
    <property type="entry name" value="PyrdxlP-dep_Trfase_small"/>
</dbReference>
<feature type="domain" description="Aminotransferase class V" evidence="11">
    <location>
        <begin position="6"/>
        <end position="376"/>
    </location>
</feature>
<reference evidence="12" key="1">
    <citation type="submission" date="2022-08" db="EMBL/GenBank/DDBJ databases">
        <title>Genome sequencing of Nocardioides sp. STR2.</title>
        <authorList>
            <person name="So Y."/>
        </authorList>
    </citation>
    <scope>NUCLEOTIDE SEQUENCE</scope>
    <source>
        <strain evidence="12">STR2</strain>
    </source>
</reference>
<dbReference type="PANTHER" id="PTHR11601:SF34">
    <property type="entry name" value="CYSTEINE DESULFURASE"/>
    <property type="match status" value="1"/>
</dbReference>
<comment type="caution">
    <text evidence="12">The sequence shown here is derived from an EMBL/GenBank/DDBJ whole genome shotgun (WGS) entry which is preliminary data.</text>
</comment>
<name>A0ABT4CFR1_9ACTN</name>
<evidence type="ECO:0000256" key="3">
    <source>
        <dbReference type="ARBA" id="ARBA00012239"/>
    </source>
</evidence>
<evidence type="ECO:0000256" key="1">
    <source>
        <dbReference type="ARBA" id="ARBA00001933"/>
    </source>
</evidence>
<evidence type="ECO:0000256" key="2">
    <source>
        <dbReference type="ARBA" id="ARBA00006490"/>
    </source>
</evidence>
<evidence type="ECO:0000256" key="5">
    <source>
        <dbReference type="ARBA" id="ARBA00022723"/>
    </source>
</evidence>
<dbReference type="PANTHER" id="PTHR11601">
    <property type="entry name" value="CYSTEINE DESULFURYLASE FAMILY MEMBER"/>
    <property type="match status" value="1"/>
</dbReference>
<evidence type="ECO:0000256" key="9">
    <source>
        <dbReference type="ARBA" id="ARBA00050776"/>
    </source>
</evidence>
<keyword evidence="5" id="KW-0479">Metal-binding</keyword>
<dbReference type="EC" id="2.8.1.7" evidence="3"/>
<dbReference type="EMBL" id="JAPPUX010000004">
    <property type="protein sequence ID" value="MCY4727803.1"/>
    <property type="molecule type" value="Genomic_DNA"/>
</dbReference>
<evidence type="ECO:0000256" key="7">
    <source>
        <dbReference type="ARBA" id="ARBA00023004"/>
    </source>
</evidence>
<dbReference type="Proteomes" id="UP001074726">
    <property type="component" value="Unassembled WGS sequence"/>
</dbReference>
<evidence type="ECO:0000256" key="4">
    <source>
        <dbReference type="ARBA" id="ARBA00022679"/>
    </source>
</evidence>
<keyword evidence="4" id="KW-0808">Transferase</keyword>
<dbReference type="InterPro" id="IPR015424">
    <property type="entry name" value="PyrdxlP-dep_Trfase"/>
</dbReference>
<dbReference type="PIRSF" id="PIRSF005572">
    <property type="entry name" value="NifS"/>
    <property type="match status" value="1"/>
</dbReference>
<evidence type="ECO:0000256" key="6">
    <source>
        <dbReference type="ARBA" id="ARBA00022898"/>
    </source>
</evidence>
<dbReference type="Gene3D" id="1.10.260.50">
    <property type="match status" value="1"/>
</dbReference>
<comment type="catalytic activity">
    <reaction evidence="9">
        <text>(sulfur carrier)-H + L-cysteine = (sulfur carrier)-SH + L-alanine</text>
        <dbReference type="Rhea" id="RHEA:43892"/>
        <dbReference type="Rhea" id="RHEA-COMP:14737"/>
        <dbReference type="Rhea" id="RHEA-COMP:14739"/>
        <dbReference type="ChEBI" id="CHEBI:29917"/>
        <dbReference type="ChEBI" id="CHEBI:35235"/>
        <dbReference type="ChEBI" id="CHEBI:57972"/>
        <dbReference type="ChEBI" id="CHEBI:64428"/>
        <dbReference type="EC" id="2.8.1.7"/>
    </reaction>
</comment>
<dbReference type="Gene3D" id="3.40.640.10">
    <property type="entry name" value="Type I PLP-dependent aspartate aminotransferase-like (Major domain)"/>
    <property type="match status" value="1"/>
</dbReference>
<dbReference type="Pfam" id="PF00266">
    <property type="entry name" value="Aminotran_5"/>
    <property type="match status" value="1"/>
</dbReference>
<keyword evidence="7" id="KW-0408">Iron</keyword>
<organism evidence="12 13">
    <name type="scientific">Nocardioides pini</name>
    <dbReference type="NCBI Taxonomy" id="2975053"/>
    <lineage>
        <taxon>Bacteria</taxon>
        <taxon>Bacillati</taxon>
        <taxon>Actinomycetota</taxon>
        <taxon>Actinomycetes</taxon>
        <taxon>Propionibacteriales</taxon>
        <taxon>Nocardioidaceae</taxon>
        <taxon>Nocardioides</taxon>
    </lineage>
</organism>
<accession>A0ABT4CFR1</accession>
<proteinExistence type="inferred from homology"/>
<dbReference type="InterPro" id="IPR016454">
    <property type="entry name" value="Cysteine_dSase"/>
</dbReference>
<evidence type="ECO:0000313" key="13">
    <source>
        <dbReference type="Proteomes" id="UP001074726"/>
    </source>
</evidence>
<comment type="similarity">
    <text evidence="2">Belongs to the class-V pyridoxal-phosphate-dependent aminotransferase family. NifS/IscS subfamily.</text>
</comment>
<dbReference type="InterPro" id="IPR000192">
    <property type="entry name" value="Aminotrans_V_dom"/>
</dbReference>
<dbReference type="Gene3D" id="3.90.1150.10">
    <property type="entry name" value="Aspartate Aminotransferase, domain 1"/>
    <property type="match status" value="1"/>
</dbReference>
<keyword evidence="6" id="KW-0663">Pyridoxal phosphate</keyword>
<evidence type="ECO:0000256" key="8">
    <source>
        <dbReference type="ARBA" id="ARBA00023014"/>
    </source>
</evidence>
<sequence>MTQPLVYLDHAATTPMLPAAVEAMTRQLTGVGNASSLHASGRGARRVVEESRETIAGVIGARPGDVVFTSGGTESDNLALKGIFWARRAEDPRRTRILSTAIEHHAVLDPLHWLAESDGAEVELLPVSTQGVLDVGSLRDAVSRDPGSVALISVMWANNEVGSLQPVDEVVAIAAEHGIPVHTDAVQALGQVPVDFAASGVDALTFTGHKVGGPYGVGALVVRRDLSVSALVHGGGQERDIRSGTLDVPAIASLAAAVEESVKHQHEHAARVAALRDDLVRRVIEVVPDAHLHGAPAGPQRLPGNAHLGFPGCEGDSLLMLLDARGIECSTGSACSAGVPQPSHVLLAMGCDADQARHSLRFSLGHTTTPADIDALVEAIGPVVERARAAKAR</sequence>
<evidence type="ECO:0000256" key="10">
    <source>
        <dbReference type="RuleBase" id="RU004504"/>
    </source>
</evidence>
<dbReference type="PROSITE" id="PS00595">
    <property type="entry name" value="AA_TRANSFER_CLASS_5"/>
    <property type="match status" value="1"/>
</dbReference>
<dbReference type="InterPro" id="IPR015421">
    <property type="entry name" value="PyrdxlP-dep_Trfase_major"/>
</dbReference>
<dbReference type="RefSeq" id="WP_268112740.1">
    <property type="nucleotide sequence ID" value="NZ_JAPPUX010000004.1"/>
</dbReference>
<gene>
    <name evidence="12" type="ORF">NYO98_16055</name>
</gene>
<comment type="cofactor">
    <cofactor evidence="1 10">
        <name>pyridoxal 5'-phosphate</name>
        <dbReference type="ChEBI" id="CHEBI:597326"/>
    </cofactor>
</comment>
<dbReference type="InterPro" id="IPR020578">
    <property type="entry name" value="Aminotrans_V_PyrdxlP_BS"/>
</dbReference>
<dbReference type="SUPFAM" id="SSF53383">
    <property type="entry name" value="PLP-dependent transferases"/>
    <property type="match status" value="1"/>
</dbReference>
<keyword evidence="13" id="KW-1185">Reference proteome</keyword>